<dbReference type="RefSeq" id="WP_249707627.1">
    <property type="nucleotide sequence ID" value="NZ_JAMFMB010000005.1"/>
</dbReference>
<sequence length="132" mass="14240">MTQQLFATTLVVSDYDAAIAFYVGTLGFTLDQDVDLGGGKRWVRVTPPGGSAGSLLLARAVGPEQEAAIGNQTGGRVGFFLSTDDFARDHAAMTAAGVHFEEIPRNEPYGTVAVWRDPFGNRWDLIEFKSSQ</sequence>
<protein>
    <submittedName>
        <fullName evidence="2">VOC family protein</fullName>
    </submittedName>
</protein>
<dbReference type="EMBL" id="JAMFMB010000005">
    <property type="protein sequence ID" value="MCL6283040.1"/>
    <property type="molecule type" value="Genomic_DNA"/>
</dbReference>
<dbReference type="Proteomes" id="UP001203880">
    <property type="component" value="Unassembled WGS sequence"/>
</dbReference>
<name>A0ABT0PZQ1_9RHOB</name>
<dbReference type="InterPro" id="IPR004360">
    <property type="entry name" value="Glyas_Fos-R_dOase_dom"/>
</dbReference>
<evidence type="ECO:0000313" key="3">
    <source>
        <dbReference type="Proteomes" id="UP001203880"/>
    </source>
</evidence>
<dbReference type="PROSITE" id="PS51819">
    <property type="entry name" value="VOC"/>
    <property type="match status" value="1"/>
</dbReference>
<keyword evidence="3" id="KW-1185">Reference proteome</keyword>
<evidence type="ECO:0000259" key="1">
    <source>
        <dbReference type="PROSITE" id="PS51819"/>
    </source>
</evidence>
<reference evidence="2" key="1">
    <citation type="submission" date="2022-05" db="EMBL/GenBank/DDBJ databases">
        <authorList>
            <person name="Park J.-S."/>
        </authorList>
    </citation>
    <scope>NUCLEOTIDE SEQUENCE</scope>
    <source>
        <strain evidence="2">2012CJ41-6</strain>
    </source>
</reference>
<comment type="caution">
    <text evidence="2">The sequence shown here is derived from an EMBL/GenBank/DDBJ whole genome shotgun (WGS) entry which is preliminary data.</text>
</comment>
<dbReference type="Gene3D" id="3.10.180.10">
    <property type="entry name" value="2,3-Dihydroxybiphenyl 1,2-Dioxygenase, domain 1"/>
    <property type="match status" value="1"/>
</dbReference>
<dbReference type="InterPro" id="IPR037523">
    <property type="entry name" value="VOC_core"/>
</dbReference>
<evidence type="ECO:0000313" key="2">
    <source>
        <dbReference type="EMBL" id="MCL6283040.1"/>
    </source>
</evidence>
<gene>
    <name evidence="2" type="ORF">M3P21_05785</name>
</gene>
<dbReference type="SUPFAM" id="SSF54593">
    <property type="entry name" value="Glyoxalase/Bleomycin resistance protein/Dihydroxybiphenyl dioxygenase"/>
    <property type="match status" value="1"/>
</dbReference>
<dbReference type="CDD" id="cd07263">
    <property type="entry name" value="VOC_like"/>
    <property type="match status" value="1"/>
</dbReference>
<proteinExistence type="predicted"/>
<dbReference type="Pfam" id="PF00903">
    <property type="entry name" value="Glyoxalase"/>
    <property type="match status" value="1"/>
</dbReference>
<accession>A0ABT0PZQ1</accession>
<dbReference type="InterPro" id="IPR029068">
    <property type="entry name" value="Glyas_Bleomycin-R_OHBP_Dase"/>
</dbReference>
<dbReference type="PANTHER" id="PTHR36437">
    <property type="entry name" value="GLYOXALASE/BLEOMYCIN RESISTANCE PROTEIN/DIOXYGENASE"/>
    <property type="match status" value="1"/>
</dbReference>
<organism evidence="2 3">
    <name type="scientific">Ruegeria spongiae</name>
    <dbReference type="NCBI Taxonomy" id="2942209"/>
    <lineage>
        <taxon>Bacteria</taxon>
        <taxon>Pseudomonadati</taxon>
        <taxon>Pseudomonadota</taxon>
        <taxon>Alphaproteobacteria</taxon>
        <taxon>Rhodobacterales</taxon>
        <taxon>Roseobacteraceae</taxon>
        <taxon>Ruegeria</taxon>
    </lineage>
</organism>
<feature type="domain" description="VOC" evidence="1">
    <location>
        <begin position="4"/>
        <end position="128"/>
    </location>
</feature>
<dbReference type="PANTHER" id="PTHR36437:SF2">
    <property type="entry name" value="GLYOXALASE_BLEOMYCIN RESISTANCE PROTEIN_DIOXYGENASE"/>
    <property type="match status" value="1"/>
</dbReference>